<feature type="compositionally biased region" description="Acidic residues" evidence="5">
    <location>
        <begin position="91"/>
        <end position="100"/>
    </location>
</feature>
<evidence type="ECO:0000256" key="2">
    <source>
        <dbReference type="ARBA" id="ARBA00022771"/>
    </source>
</evidence>
<evidence type="ECO:0000313" key="8">
    <source>
        <dbReference type="EMBL" id="ONK65439.1"/>
    </source>
</evidence>
<evidence type="ECO:0000256" key="4">
    <source>
        <dbReference type="PROSITE-ProRule" id="PRU00146"/>
    </source>
</evidence>
<dbReference type="Pfam" id="PF13831">
    <property type="entry name" value="PHD_2"/>
    <property type="match status" value="2"/>
</dbReference>
<feature type="region of interest" description="Disordered" evidence="5">
    <location>
        <begin position="1247"/>
        <end position="1297"/>
    </location>
</feature>
<dbReference type="InterPro" id="IPR013083">
    <property type="entry name" value="Znf_RING/FYVE/PHD"/>
</dbReference>
<evidence type="ECO:0000256" key="1">
    <source>
        <dbReference type="ARBA" id="ARBA00022723"/>
    </source>
</evidence>
<feature type="region of interest" description="Disordered" evidence="5">
    <location>
        <begin position="881"/>
        <end position="923"/>
    </location>
</feature>
<keyword evidence="2 4" id="KW-0863">Zinc-finger</keyword>
<feature type="region of interest" description="Disordered" evidence="5">
    <location>
        <begin position="56"/>
        <end position="102"/>
    </location>
</feature>
<dbReference type="GO" id="GO:0008270">
    <property type="term" value="F:zinc ion binding"/>
    <property type="evidence" value="ECO:0007669"/>
    <property type="project" value="UniProtKB-KW"/>
</dbReference>
<dbReference type="InterPro" id="IPR019787">
    <property type="entry name" value="Znf_PHD-finger"/>
</dbReference>
<dbReference type="Proteomes" id="UP000243459">
    <property type="component" value="Chromosome 7"/>
</dbReference>
<protein>
    <recommendedName>
        <fullName evidence="10">PHD-type domain-containing protein</fullName>
    </recommendedName>
</protein>
<dbReference type="CDD" id="cd15571">
    <property type="entry name" value="ePHD"/>
    <property type="match status" value="2"/>
</dbReference>
<dbReference type="EMBL" id="CM007387">
    <property type="protein sequence ID" value="ONK65439.1"/>
    <property type="molecule type" value="Genomic_DNA"/>
</dbReference>
<keyword evidence="9" id="KW-1185">Reference proteome</keyword>
<dbReference type="Pfam" id="PF13832">
    <property type="entry name" value="zf-HC5HC2H_2"/>
    <property type="match status" value="2"/>
</dbReference>
<evidence type="ECO:0000256" key="5">
    <source>
        <dbReference type="SAM" id="MobiDB-lite"/>
    </source>
</evidence>
<dbReference type="PANTHER" id="PTHR13793:SF107">
    <property type="entry name" value="BROMODOMAIN-CONTAINING PROTEIN HOMOLOG"/>
    <property type="match status" value="1"/>
</dbReference>
<dbReference type="PROSITE" id="PS50016">
    <property type="entry name" value="ZF_PHD_2"/>
    <property type="match status" value="2"/>
</dbReference>
<dbReference type="PANTHER" id="PTHR13793">
    <property type="entry name" value="PHD FINGER PROTEINS"/>
    <property type="match status" value="1"/>
</dbReference>
<name>A0A5P1EKX1_ASPOF</name>
<organism evidence="8 9">
    <name type="scientific">Asparagus officinalis</name>
    <name type="common">Garden asparagus</name>
    <dbReference type="NCBI Taxonomy" id="4686"/>
    <lineage>
        <taxon>Eukaryota</taxon>
        <taxon>Viridiplantae</taxon>
        <taxon>Streptophyta</taxon>
        <taxon>Embryophyta</taxon>
        <taxon>Tracheophyta</taxon>
        <taxon>Spermatophyta</taxon>
        <taxon>Magnoliopsida</taxon>
        <taxon>Liliopsida</taxon>
        <taxon>Asparagales</taxon>
        <taxon>Asparagaceae</taxon>
        <taxon>Asparagoideae</taxon>
        <taxon>Asparagus</taxon>
    </lineage>
</organism>
<dbReference type="Gramene" id="ONK65439">
    <property type="protein sequence ID" value="ONK65439"/>
    <property type="gene ID" value="A4U43_C07F37130"/>
</dbReference>
<keyword evidence="1" id="KW-0479">Metal-binding</keyword>
<dbReference type="OrthoDB" id="20839at2759"/>
<accession>A0A5P1EKX1</accession>
<feature type="domain" description="PHD-type" evidence="6">
    <location>
        <begin position="146"/>
        <end position="197"/>
    </location>
</feature>
<dbReference type="SMART" id="SM00249">
    <property type="entry name" value="PHD"/>
    <property type="match status" value="4"/>
</dbReference>
<dbReference type="PROSITE" id="PS51805">
    <property type="entry name" value="EPHD"/>
    <property type="match status" value="2"/>
</dbReference>
<evidence type="ECO:0000256" key="3">
    <source>
        <dbReference type="ARBA" id="ARBA00022833"/>
    </source>
</evidence>
<reference evidence="9" key="1">
    <citation type="journal article" date="2017" name="Nat. Commun.">
        <title>The asparagus genome sheds light on the origin and evolution of a young Y chromosome.</title>
        <authorList>
            <person name="Harkess A."/>
            <person name="Zhou J."/>
            <person name="Xu C."/>
            <person name="Bowers J.E."/>
            <person name="Van der Hulst R."/>
            <person name="Ayyampalayam S."/>
            <person name="Mercati F."/>
            <person name="Riccardi P."/>
            <person name="McKain M.R."/>
            <person name="Kakrana A."/>
            <person name="Tang H."/>
            <person name="Ray J."/>
            <person name="Groenendijk J."/>
            <person name="Arikit S."/>
            <person name="Mathioni S.M."/>
            <person name="Nakano M."/>
            <person name="Shan H."/>
            <person name="Telgmann-Rauber A."/>
            <person name="Kanno A."/>
            <person name="Yue Z."/>
            <person name="Chen H."/>
            <person name="Li W."/>
            <person name="Chen Y."/>
            <person name="Xu X."/>
            <person name="Zhang Y."/>
            <person name="Luo S."/>
            <person name="Chen H."/>
            <person name="Gao J."/>
            <person name="Mao Z."/>
            <person name="Pires J.C."/>
            <person name="Luo M."/>
            <person name="Kudrna D."/>
            <person name="Wing R.A."/>
            <person name="Meyers B.C."/>
            <person name="Yi K."/>
            <person name="Kong H."/>
            <person name="Lavrijsen P."/>
            <person name="Sunseri F."/>
            <person name="Falavigna A."/>
            <person name="Ye Y."/>
            <person name="Leebens-Mack J.H."/>
            <person name="Chen G."/>
        </authorList>
    </citation>
    <scope>NUCLEOTIDE SEQUENCE [LARGE SCALE GENOMIC DNA]</scope>
    <source>
        <strain evidence="9">cv. DH0086</strain>
    </source>
</reference>
<feature type="compositionally biased region" description="Polar residues" evidence="5">
    <location>
        <begin position="1270"/>
        <end position="1288"/>
    </location>
</feature>
<dbReference type="Gene3D" id="3.30.40.10">
    <property type="entry name" value="Zinc/RING finger domain, C3HC4 (zinc finger)"/>
    <property type="match status" value="4"/>
</dbReference>
<gene>
    <name evidence="8" type="ORF">A4U43_C07F37130</name>
</gene>
<feature type="compositionally biased region" description="Basic and acidic residues" evidence="5">
    <location>
        <begin position="1247"/>
        <end position="1256"/>
    </location>
</feature>
<keyword evidence="3" id="KW-0862">Zinc</keyword>
<feature type="domain" description="PHD-type" evidence="7">
    <location>
        <begin position="210"/>
        <end position="331"/>
    </location>
</feature>
<evidence type="ECO:0008006" key="10">
    <source>
        <dbReference type="Google" id="ProtNLM"/>
    </source>
</evidence>
<sequence>MEVYFRPITEADIESLRPRGLLDSLDSCFSIPVLDSSLELEKKDAIFSGSEVGVSSEVVKEEEEEEKPMEIDSVGGLSTAETSTLPIPEVKEEDANEDESSSMNWVLGSKHRAILTTLRPTKKRKLLGSDAGLDQLLILPHSEQGSARCHVCCLGESGGKSNKIISCSSCGALVHKKCYGILEAVVEKWVCSWCKHVEETWDDKRGNEGLRPCILCPKEGGALKPVGGDLNNEGKKKFAHLFCSLWTPHVYVEDTKTMEPVVNIVDVTEMKTKMVCNVCKVKHGVCVRCSSGTCRTAFHPYCAREARHLMEIWGKFGCDNVELRAFCSKHSTSQDVDSVLRTRNVTRTAGDDFLGAKPPSATVLPNKPLKLRLSCKVKEENVTQAEVASSISSEVIKNEATTEEDGSSMNLSAENGDMQSSKNIDFEVNEAENSLSDSPTLIPFVKKLIAQGEYVVGDIASAIGISPDSLETALMGEISSFPSDLRPKIAKWFQGNAYVSAGIRHLKFWNGSAISSGSLAARVDCPKVANASGLDTPDNIIVPDPENADAHSVKSMLSHKRAKNSNGVLKKDKLVVTSEEKIQPDSNEELVDEIGQDTVVHTNDGAKDPAGNISPIVDQSQCKDQDRLKTLIEDACSLPSSGPLVLPPEVEGNLATVEKNELSETQHKPECATESVLSEKLDEDQANEIDVPQDGAVKKIRIDGSCSSYIHPYIQERLMEVQKSVLPELERREYKLNGQVKDRILSSNASDSCNQDLLSPVCKHVDHVPDHGQFDHLAQVNKIGMLELSPEDEVEGEMLYLQNKLLDSASAIKHGFDDLLGRVVQQLPHELEVLKKHRWDMVLVNQFLRDVKELKKRGRKERRHQEAQAVLAAAAAVAASSSRNPLPRKDGSDEIGFLPQSPQNVSGLPGRSGQPLPRSRLKEATRSAIIKVSPDKHSGGLQSPEFPKDNALSCDICRRPETLLNRIFVCSSCKVAVHLDCYRKFKDPVGPWKCELCEEMLHSGSPRNQTVENRDRSCLVIECGLCGGGYGAFRKATNGQWVHAFCAEWMLESTFRRGQQNLVDGMDVISKATDVLTCSICQQKFGICSKCSYGHCQVTFHPSCARAAGFYMNVKAVGGRLHHKAYCEKHSVEQRQKADTQHGAEELKGIKQIRFELEKVRILCERIVKREKIKRELVLCSHDILASRRDYVAYSALMRSSLCPPGISSESATTSIDNRSYSGIIQRSEDVTVDSTISGKRIKRSLDVDRKTDESSTSRPSFKRKAPDRTSYSGKQLPHRTQSVSFRNSTDDGEKRFKAKKQAETFHKEIVMTSLQASMQNQRLPKGFVYVPVGCLSKEKPVVDDPESHEPEEPGG</sequence>
<dbReference type="InterPro" id="IPR050701">
    <property type="entry name" value="Histone_Mod_Regulator"/>
</dbReference>
<dbReference type="SUPFAM" id="SSF57903">
    <property type="entry name" value="FYVE/PHD zinc finger"/>
    <property type="match status" value="2"/>
</dbReference>
<evidence type="ECO:0000259" key="6">
    <source>
        <dbReference type="PROSITE" id="PS50016"/>
    </source>
</evidence>
<feature type="domain" description="PHD-type" evidence="7">
    <location>
        <begin position="1020"/>
        <end position="1131"/>
    </location>
</feature>
<evidence type="ECO:0000313" key="9">
    <source>
        <dbReference type="Proteomes" id="UP000243459"/>
    </source>
</evidence>
<dbReference type="InterPro" id="IPR034732">
    <property type="entry name" value="EPHD"/>
</dbReference>
<dbReference type="CDD" id="cd15489">
    <property type="entry name" value="PHD_SF"/>
    <property type="match status" value="1"/>
</dbReference>
<dbReference type="GO" id="GO:0006357">
    <property type="term" value="P:regulation of transcription by RNA polymerase II"/>
    <property type="evidence" value="ECO:0007669"/>
    <property type="project" value="TreeGrafter"/>
</dbReference>
<dbReference type="InterPro" id="IPR001965">
    <property type="entry name" value="Znf_PHD"/>
</dbReference>
<dbReference type="InterPro" id="IPR019786">
    <property type="entry name" value="Zinc_finger_PHD-type_CS"/>
</dbReference>
<evidence type="ECO:0000259" key="7">
    <source>
        <dbReference type="PROSITE" id="PS51805"/>
    </source>
</evidence>
<proteinExistence type="predicted"/>
<dbReference type="InterPro" id="IPR011011">
    <property type="entry name" value="Znf_FYVE_PHD"/>
</dbReference>
<dbReference type="PROSITE" id="PS01359">
    <property type="entry name" value="ZF_PHD_1"/>
    <property type="match status" value="1"/>
</dbReference>
<dbReference type="OMA" id="WLLETEY"/>
<feature type="domain" description="PHD-type" evidence="6">
    <location>
        <begin position="951"/>
        <end position="1000"/>
    </location>
</feature>